<name>A0A2P6NVJ1_9EUKA</name>
<feature type="compositionally biased region" description="Basic and acidic residues" evidence="1">
    <location>
        <begin position="141"/>
        <end position="154"/>
    </location>
</feature>
<proteinExistence type="predicted"/>
<comment type="caution">
    <text evidence="2">The sequence shown here is derived from an EMBL/GenBank/DDBJ whole genome shotgun (WGS) entry which is preliminary data.</text>
</comment>
<dbReference type="Proteomes" id="UP000241769">
    <property type="component" value="Unassembled WGS sequence"/>
</dbReference>
<dbReference type="AlphaFoldDB" id="A0A2P6NVJ1"/>
<feature type="compositionally biased region" description="Low complexity" evidence="1">
    <location>
        <begin position="187"/>
        <end position="204"/>
    </location>
</feature>
<gene>
    <name evidence="2" type="ORF">PROFUN_02605</name>
</gene>
<feature type="non-terminal residue" evidence="2">
    <location>
        <position position="216"/>
    </location>
</feature>
<feature type="region of interest" description="Disordered" evidence="1">
    <location>
        <begin position="181"/>
        <end position="216"/>
    </location>
</feature>
<evidence type="ECO:0000256" key="1">
    <source>
        <dbReference type="SAM" id="MobiDB-lite"/>
    </source>
</evidence>
<dbReference type="EMBL" id="MDYQ01000016">
    <property type="protein sequence ID" value="PRP87868.1"/>
    <property type="molecule type" value="Genomic_DNA"/>
</dbReference>
<evidence type="ECO:0000313" key="2">
    <source>
        <dbReference type="EMBL" id="PRP87868.1"/>
    </source>
</evidence>
<evidence type="ECO:0000313" key="3">
    <source>
        <dbReference type="Proteomes" id="UP000241769"/>
    </source>
</evidence>
<dbReference type="InParanoid" id="A0A2P6NVJ1"/>
<organism evidence="2 3">
    <name type="scientific">Planoprotostelium fungivorum</name>
    <dbReference type="NCBI Taxonomy" id="1890364"/>
    <lineage>
        <taxon>Eukaryota</taxon>
        <taxon>Amoebozoa</taxon>
        <taxon>Evosea</taxon>
        <taxon>Variosea</taxon>
        <taxon>Cavosteliida</taxon>
        <taxon>Cavosteliaceae</taxon>
        <taxon>Planoprotostelium</taxon>
    </lineage>
</organism>
<sequence length="216" mass="23543">MVLVDPEDLSSPSPLEFGDDLSTSWLDDDLCLDSPLALSDSIGGVSGLSKKNVTTKVTPLSRVSASPRRSPRNVSKKVIRPVALRYSIFYLCNLDLPNSRSNEYGDANGTQLRPILRTPGLITPGSKVKKAAGTKSIPLSTKKENKSANEENRKNGTPSKGVQKKLLANRLIITPKKVLTPKKKLFKNPTHPTSQSTQQLLTTPFHANATGDYYDD</sequence>
<feature type="region of interest" description="Disordered" evidence="1">
    <location>
        <begin position="116"/>
        <end position="165"/>
    </location>
</feature>
<accession>A0A2P6NVJ1</accession>
<reference evidence="2 3" key="1">
    <citation type="journal article" date="2018" name="Genome Biol. Evol.">
        <title>Multiple Roots of Fruiting Body Formation in Amoebozoa.</title>
        <authorList>
            <person name="Hillmann F."/>
            <person name="Forbes G."/>
            <person name="Novohradska S."/>
            <person name="Ferling I."/>
            <person name="Riege K."/>
            <person name="Groth M."/>
            <person name="Westermann M."/>
            <person name="Marz M."/>
            <person name="Spaller T."/>
            <person name="Winckler T."/>
            <person name="Schaap P."/>
            <person name="Glockner G."/>
        </authorList>
    </citation>
    <scope>NUCLEOTIDE SEQUENCE [LARGE SCALE GENOMIC DNA]</scope>
    <source>
        <strain evidence="2 3">Jena</strain>
    </source>
</reference>
<keyword evidence="3" id="KW-1185">Reference proteome</keyword>
<protein>
    <submittedName>
        <fullName evidence="2">Uncharacterized protein</fullName>
    </submittedName>
</protein>